<evidence type="ECO:0000256" key="6">
    <source>
        <dbReference type="SAM" id="Phobius"/>
    </source>
</evidence>
<protein>
    <submittedName>
        <fullName evidence="9">Aste57867_5854 protein</fullName>
    </submittedName>
</protein>
<dbReference type="GO" id="GO:0016020">
    <property type="term" value="C:membrane"/>
    <property type="evidence" value="ECO:0007669"/>
    <property type="project" value="UniProtKB-SubCell"/>
</dbReference>
<keyword evidence="5 6" id="KW-0472">Membrane</keyword>
<keyword evidence="3 6" id="KW-0812">Transmembrane</keyword>
<dbReference type="SMART" id="SM00014">
    <property type="entry name" value="acidPPc"/>
    <property type="match status" value="1"/>
</dbReference>
<evidence type="ECO:0000256" key="1">
    <source>
        <dbReference type="ARBA" id="ARBA00004141"/>
    </source>
</evidence>
<dbReference type="Gene3D" id="1.20.144.10">
    <property type="entry name" value="Phosphatidic acid phosphatase type 2/haloperoxidase"/>
    <property type="match status" value="1"/>
</dbReference>
<keyword evidence="10" id="KW-1185">Reference proteome</keyword>
<reference evidence="8" key="2">
    <citation type="submission" date="2019-06" db="EMBL/GenBank/DDBJ databases">
        <title>Genomics analysis of Aphanomyces spp. identifies a new class of oomycete effector associated with host adaptation.</title>
        <authorList>
            <person name="Gaulin E."/>
        </authorList>
    </citation>
    <scope>NUCLEOTIDE SEQUENCE</scope>
    <source>
        <strain evidence="8">CBS 578.67</strain>
    </source>
</reference>
<dbReference type="GO" id="GO:0046839">
    <property type="term" value="P:phospholipid dephosphorylation"/>
    <property type="evidence" value="ECO:0007669"/>
    <property type="project" value="TreeGrafter"/>
</dbReference>
<feature type="transmembrane region" description="Helical" evidence="6">
    <location>
        <begin position="222"/>
        <end position="239"/>
    </location>
</feature>
<evidence type="ECO:0000313" key="10">
    <source>
        <dbReference type="Proteomes" id="UP000332933"/>
    </source>
</evidence>
<dbReference type="SUPFAM" id="SSF48317">
    <property type="entry name" value="Acid phosphatase/Vanadium-dependent haloperoxidase"/>
    <property type="match status" value="1"/>
</dbReference>
<dbReference type="OrthoDB" id="10030083at2759"/>
<feature type="transmembrane region" description="Helical" evidence="6">
    <location>
        <begin position="29"/>
        <end position="48"/>
    </location>
</feature>
<evidence type="ECO:0000256" key="5">
    <source>
        <dbReference type="ARBA" id="ARBA00023136"/>
    </source>
</evidence>
<evidence type="ECO:0000313" key="8">
    <source>
        <dbReference type="EMBL" id="KAF0709629.1"/>
    </source>
</evidence>
<name>A0A485KF43_9STRA</name>
<comment type="similarity">
    <text evidence="2">Belongs to the PA-phosphatase related phosphoesterase family.</text>
</comment>
<evidence type="ECO:0000256" key="4">
    <source>
        <dbReference type="ARBA" id="ARBA00022989"/>
    </source>
</evidence>
<dbReference type="EMBL" id="CAADRA010002228">
    <property type="protein sequence ID" value="VFT82877.1"/>
    <property type="molecule type" value="Genomic_DNA"/>
</dbReference>
<dbReference type="InterPro" id="IPR000326">
    <property type="entry name" value="PAP2/HPO"/>
</dbReference>
<dbReference type="Proteomes" id="UP000332933">
    <property type="component" value="Unassembled WGS sequence"/>
</dbReference>
<dbReference type="GO" id="GO:0008195">
    <property type="term" value="F:phosphatidate phosphatase activity"/>
    <property type="evidence" value="ECO:0007669"/>
    <property type="project" value="TreeGrafter"/>
</dbReference>
<feature type="domain" description="Phosphatidic acid phosphatase type 2/haloperoxidase" evidence="7">
    <location>
        <begin position="117"/>
        <end position="267"/>
    </location>
</feature>
<dbReference type="Pfam" id="PF01569">
    <property type="entry name" value="PAP2"/>
    <property type="match status" value="1"/>
</dbReference>
<evidence type="ECO:0000256" key="2">
    <source>
        <dbReference type="ARBA" id="ARBA00008816"/>
    </source>
</evidence>
<comment type="subcellular location">
    <subcellularLocation>
        <location evidence="1">Membrane</location>
        <topology evidence="1">Multi-pass membrane protein</topology>
    </subcellularLocation>
</comment>
<dbReference type="EMBL" id="VJMH01002226">
    <property type="protein sequence ID" value="KAF0709629.1"/>
    <property type="molecule type" value="Genomic_DNA"/>
</dbReference>
<accession>A0A485KF43</accession>
<dbReference type="InterPro" id="IPR036938">
    <property type="entry name" value="PAP2/HPO_sf"/>
</dbReference>
<organism evidence="9 10">
    <name type="scientific">Aphanomyces stellatus</name>
    <dbReference type="NCBI Taxonomy" id="120398"/>
    <lineage>
        <taxon>Eukaryota</taxon>
        <taxon>Sar</taxon>
        <taxon>Stramenopiles</taxon>
        <taxon>Oomycota</taxon>
        <taxon>Saprolegniomycetes</taxon>
        <taxon>Saprolegniales</taxon>
        <taxon>Verrucalvaceae</taxon>
        <taxon>Aphanomyces</taxon>
    </lineage>
</organism>
<dbReference type="PANTHER" id="PTHR10165:SF35">
    <property type="entry name" value="RE23632P"/>
    <property type="match status" value="1"/>
</dbReference>
<evidence type="ECO:0000313" key="9">
    <source>
        <dbReference type="EMBL" id="VFT82877.1"/>
    </source>
</evidence>
<reference evidence="9 10" key="1">
    <citation type="submission" date="2019-03" db="EMBL/GenBank/DDBJ databases">
        <authorList>
            <person name="Gaulin E."/>
            <person name="Dumas B."/>
        </authorList>
    </citation>
    <scope>NUCLEOTIDE SEQUENCE [LARGE SCALE GENOMIC DNA]</scope>
    <source>
        <strain evidence="9">CBS 568.67</strain>
    </source>
</reference>
<dbReference type="PANTHER" id="PTHR10165">
    <property type="entry name" value="LIPID PHOSPHATE PHOSPHATASE"/>
    <property type="match status" value="1"/>
</dbReference>
<dbReference type="InterPro" id="IPR043216">
    <property type="entry name" value="PAP-like"/>
</dbReference>
<feature type="transmembrane region" description="Helical" evidence="6">
    <location>
        <begin position="245"/>
        <end position="267"/>
    </location>
</feature>
<sequence length="299" mass="33304">MGSFAAFGGDGGPHSARISDGHAWHRLRGWEFVLGICITAVALAIPLLDVHERPLPRVAISLDGTHVFYVHDPSVDHANIQETISTPLVIFISYSIPIVVHAVMQWRHPLPHATRDFVLSLLVATALEHLVTNVIKIHAGRFRPNFYAMCAWDTSVTDWDGTMNLCRSARGEKEGRQSFPSGHASCAFSTFGLLSVCHTFFVLCTPHCTTRPLHMHQLHRTLHLYVACLPLLLAAWIAVTRFQDMWHFPSDILAGAGIGLLTAWVAYRHHFHHLTKDEVVYNQVAIDDDTNSTEISTLA</sequence>
<evidence type="ECO:0000256" key="3">
    <source>
        <dbReference type="ARBA" id="ARBA00022692"/>
    </source>
</evidence>
<dbReference type="AlphaFoldDB" id="A0A485KF43"/>
<keyword evidence="4 6" id="KW-1133">Transmembrane helix</keyword>
<dbReference type="GO" id="GO:0006644">
    <property type="term" value="P:phospholipid metabolic process"/>
    <property type="evidence" value="ECO:0007669"/>
    <property type="project" value="InterPro"/>
</dbReference>
<evidence type="ECO:0000259" key="7">
    <source>
        <dbReference type="SMART" id="SM00014"/>
    </source>
</evidence>
<gene>
    <name evidence="9" type="primary">Aste57867_5854</name>
    <name evidence="8" type="ORF">As57867_005840</name>
    <name evidence="9" type="ORF">ASTE57867_5854</name>
</gene>
<proteinExistence type="inferred from homology"/>